<dbReference type="SUPFAM" id="SSF49452">
    <property type="entry name" value="Starch-binding domain-like"/>
    <property type="match status" value="2"/>
</dbReference>
<organism evidence="2 3">
    <name type="scientific">Steroidobacter gossypii</name>
    <dbReference type="NCBI Taxonomy" id="2805490"/>
    <lineage>
        <taxon>Bacteria</taxon>
        <taxon>Pseudomonadati</taxon>
        <taxon>Pseudomonadota</taxon>
        <taxon>Gammaproteobacteria</taxon>
        <taxon>Steroidobacterales</taxon>
        <taxon>Steroidobacteraceae</taxon>
        <taxon>Steroidobacter</taxon>
    </lineage>
</organism>
<feature type="chain" id="PRO_5046737895" evidence="1">
    <location>
        <begin position="22"/>
        <end position="2542"/>
    </location>
</feature>
<dbReference type="Proteomes" id="UP000661077">
    <property type="component" value="Unassembled WGS sequence"/>
</dbReference>
<dbReference type="PANTHER" id="PTHR40274:SF3">
    <property type="entry name" value="VIRGINIAMYCIN B LYASE"/>
    <property type="match status" value="1"/>
</dbReference>
<dbReference type="PANTHER" id="PTHR40274">
    <property type="entry name" value="VIRGINIAMYCIN B LYASE"/>
    <property type="match status" value="1"/>
</dbReference>
<gene>
    <name evidence="2" type="ORF">JM946_08915</name>
</gene>
<dbReference type="InterPro" id="IPR011042">
    <property type="entry name" value="6-blade_b-propeller_TolB-like"/>
</dbReference>
<dbReference type="EMBL" id="JAEVLS010000002">
    <property type="protein sequence ID" value="MBM0104868.1"/>
    <property type="molecule type" value="Genomic_DNA"/>
</dbReference>
<feature type="signal peptide" evidence="1">
    <location>
        <begin position="1"/>
        <end position="21"/>
    </location>
</feature>
<dbReference type="Gene3D" id="1.50.10.20">
    <property type="match status" value="2"/>
</dbReference>
<name>A0ABS1WV71_9GAMM</name>
<evidence type="ECO:0000313" key="3">
    <source>
        <dbReference type="Proteomes" id="UP000661077"/>
    </source>
</evidence>
<evidence type="ECO:0000313" key="2">
    <source>
        <dbReference type="EMBL" id="MBM0104868.1"/>
    </source>
</evidence>
<dbReference type="CDD" id="cd00688">
    <property type="entry name" value="ISOPREN_C2_like"/>
    <property type="match status" value="2"/>
</dbReference>
<comment type="caution">
    <text evidence="2">The sequence shown here is derived from an EMBL/GenBank/DDBJ whole genome shotgun (WGS) entry which is preliminary data.</text>
</comment>
<evidence type="ECO:0000256" key="1">
    <source>
        <dbReference type="SAM" id="SignalP"/>
    </source>
</evidence>
<dbReference type="Gene3D" id="2.120.10.30">
    <property type="entry name" value="TolB, C-terminal domain"/>
    <property type="match status" value="1"/>
</dbReference>
<dbReference type="RefSeq" id="WP_203166938.1">
    <property type="nucleotide sequence ID" value="NZ_JAEVLS010000002.1"/>
</dbReference>
<accession>A0ABS1WV71</accession>
<proteinExistence type="predicted"/>
<dbReference type="SUPFAM" id="SSF48239">
    <property type="entry name" value="Terpenoid cyclases/Protein prenyltransferases"/>
    <property type="match status" value="2"/>
</dbReference>
<dbReference type="SUPFAM" id="SSF63829">
    <property type="entry name" value="Calcium-dependent phosphotriesterase"/>
    <property type="match status" value="1"/>
</dbReference>
<sequence>MSKYRALAVVMLCALFTDVLASPEWLLAQMQADGSIASNADTATPFQSTAEAVRSLRLLAQAANVDAPQAHLAAQAYQGTEYLSRKMLAAAEASMPVDALAAELLTRQNADGGFGEQVGYHSTALDTAFALEALASTAYQNHAAASNALAYLLQTQRSDGGWQLGDVSSDLYTTALAVRSLHPYRARFAGVQAVIASGNNFLLSRRGADALWGEDFASAQALLTLSMTLSDVSQLHQSEAALSARRLVNTSWSNDVYATALALRASHIFDARSGGSGVPTTGGAITGYVLRAGSSAAIEGATVSAAGAQVLTNSEGHFVLSGVPAGEHTLSIQKSGYNAATRAVTAISGQFSNAGTILLGQSVQDALVRGRIYDAHDLSALAGVTITLTGPASATVTSNAQGEFEIGGIAAGTYAVNFQRSGYYSGTGTLDAPSGSIASIQQGMTREGAYLDESPVTLVGRVVDGVTRLPVVNAQLTLDGAPAGSSQADGAFQLSAVERGNHRIEISASGYTGATYSFLLAPGAAGALGDLPIFAATPDSAASTLTLVGTVVNGLDNRPLGGATAQVVQTGSTTQTSDQGRFELEGLTLLQFDLLVSAPGHETRTFALSASGFGEVAGTFALPPLGGDPEATVSTLRGVVRDSVTSEPLANASVRVAGTTVSGSSGTDGSFELTGIVEREFTVSAALSGYSERRYDVKLSQHGVYSVDVTLTREPGAVTDLFDVVSVVPTHTNTGAHTQQRFVARIANLSDEARAALVIAEVFDASDESVATSTPFAVGTETPATMFNFAAGETLELTIPWNTAQFAPGSYRVRVRVVEPGTNTMALPGGVVLAQGETTGTVNATSRIGGGMTFDPPLAQAGSTQPVRLSAVLMNQGNVPLTGQAFSMSVLDPASGATLHTVQAVAAMLDVGNSTSLDFGTWVPTQTGDLPVTITAQTADVTGVINGVLYVGDKATGTFTVDRSVVPMGTQTVRASIQMRGVDVRTGTSTDPLFLAVREAVRKGGVYVAQQAPAWNELNRCLGCHIQTQSIMGLAASVDKADIDPAALKYLYNDIAGAAHGNGALIASHPEFSSVTNSLGVWSLSGWRDAPQVFRTMYRAASFQLSTMTTSGDQSYWTSNHCMGWWCNNEGPTMASTKGLTGLLRMSTELGSQTVTDYTLQPAHELGSANLMDFEQTADGTVWYVEYAGTLYARNLQTGERRTVATGITNAYGLAMLADNTAFVTSGSRIVRINPDGTRSDLVNVGGNANLLDIVLAADGFLYVADFNNHRILKVSQAGAFTVFASGGLMAQPVGLVFDEQNNLYVANYGRFNILRISPAGQVALFAPGLPYRPVWIRRSPDGAFYANSEHLNNQGFSPSGLWRIDADGVVERLVTMDSTNRFGYSALNFIDDELYLSHESSRRLYRVATQPLATPQLAQIPPALARIARFTIARHQTNSASDIHAMRLITLAEARPHVADPALVAQIDAAIAYIDNLLRQRQRPDGGWAYANGGTVSDPYTTAFVGLALEYTHPSVNDPVIRNSIAYLLNQQSADFSWPVQNNVFQTRLGPTSFVMAYLPLALERLGGIDTDLTVVMPPDIQLSNPSQAPASQTPVAAGTEYRWSMQGVTANARTVSFDATLSNMGYRETRPVAAAAYLQFSNSFTGETLRSDLEIPTVRAESDLVLSLSTGQSAYGAHSEVAISSVVTNAGPASASAQLRLLIRAPDGSIVAELPPLSVGALTTGESVAVPATWNTGALLAGGYQVYGQLFNSASVMTSEAVASFQVVHQGPVVSAVVAADKPVYQAWDSVQLTGRVRNASANVILADSIAELTVRSPAGEVIFTGSYPVSSMPPLTLRDVLDHVGLADAATGAYGVELFVRDAFSRALLATATTQFEVQRDELQALRGAVTVQRTQVERGASNVCTDSVTNMAASALPGVVLAQNLVDLDSGELLQSALVTRDFGGRQQHLLTRSIATGALEEGGYACVLTATYNGRTQQLGSVGFEVVQPAIRIDATLTSEGRGRLLVLMDEKGGWPCTPLREVELWTPFRTRLPADARVDVELLDDEGRRVDFESVALRHYRGTVNQRRGSAADLSIVGVSSDVLTLQVASGAGLGAGYRIVATASADSLPPVVIESNVMGSSCGWHAGIGARFGDFHCSGGRTRSGAGLPAPLSTSPTLAQQRAFLEERLDEQGWSYKIVTDDEAFERELRSGQYAQYALFSEHEKLDEQVQKELREAVYRGEGLLDAGQHDHRHHSFDAALGIKPVGHHSHAKSVTITSPWSTMGTVALATENKALRIRLEGAQQIARFERDRGREHDRGGHGQTEDAAATSYTYGRGKSVYVGYDLLAEATHAGKDSLHAQLLVDALAHVAPEVTTAHADGVVPLRLTIQNRATATLGRALLPLPAGVSLVDAGDAQVTNGVLSWSFELRENEQLTFSAWVRLPNRAGAVTFDAGVQSGAEPNFVDQAQPRLTLNAVERDSVADARATAQTSIRFLLVKFWLDKAQFWLDRGRPEFALASLVQASSEVIKVSHAQSQQLRWQIDDAIWVVGKQL</sequence>
<protein>
    <submittedName>
        <fullName evidence="2">Carboxypeptidase regulatory-like domain-containing protein</fullName>
    </submittedName>
</protein>
<keyword evidence="1" id="KW-0732">Signal</keyword>
<dbReference type="InterPro" id="IPR013784">
    <property type="entry name" value="Carb-bd-like_fold"/>
</dbReference>
<dbReference type="Pfam" id="PF13620">
    <property type="entry name" value="CarboxypepD_reg"/>
    <property type="match status" value="3"/>
</dbReference>
<dbReference type="SUPFAM" id="SSF49464">
    <property type="entry name" value="Carboxypeptidase regulatory domain-like"/>
    <property type="match status" value="3"/>
</dbReference>
<dbReference type="InterPro" id="IPR008930">
    <property type="entry name" value="Terpenoid_cyclase/PrenylTrfase"/>
</dbReference>
<dbReference type="Gene3D" id="2.60.40.1120">
    <property type="entry name" value="Carboxypeptidase-like, regulatory domain"/>
    <property type="match status" value="4"/>
</dbReference>
<keyword evidence="3" id="KW-1185">Reference proteome</keyword>
<dbReference type="InterPro" id="IPR008969">
    <property type="entry name" value="CarboxyPept-like_regulatory"/>
</dbReference>
<dbReference type="InterPro" id="IPR051344">
    <property type="entry name" value="Vgb"/>
</dbReference>
<reference evidence="2 3" key="1">
    <citation type="journal article" date="2021" name="Int. J. Syst. Evol. Microbiol.">
        <title>Steroidobacter gossypii sp. nov., isolated from soil of cotton cropping field.</title>
        <authorList>
            <person name="Huang R."/>
            <person name="Yang S."/>
            <person name="Zhen C."/>
            <person name="Liu W."/>
        </authorList>
    </citation>
    <scope>NUCLEOTIDE SEQUENCE [LARGE SCALE GENOMIC DNA]</scope>
    <source>
        <strain evidence="2 3">S1-65</strain>
    </source>
</reference>